<keyword evidence="2" id="KW-1185">Reference proteome</keyword>
<accession>S8AX81</accession>
<dbReference type="EMBL" id="KB644409">
    <property type="protein sequence ID" value="EPS26527.1"/>
    <property type="molecule type" value="Genomic_DNA"/>
</dbReference>
<dbReference type="STRING" id="933388.S8AX81"/>
<proteinExistence type="predicted"/>
<gene>
    <name evidence="1" type="ORF">PDE_01464</name>
</gene>
<organism evidence="1 2">
    <name type="scientific">Penicillium oxalicum (strain 114-2 / CGMCC 5302)</name>
    <name type="common">Penicillium decumbens</name>
    <dbReference type="NCBI Taxonomy" id="933388"/>
    <lineage>
        <taxon>Eukaryota</taxon>
        <taxon>Fungi</taxon>
        <taxon>Dikarya</taxon>
        <taxon>Ascomycota</taxon>
        <taxon>Pezizomycotina</taxon>
        <taxon>Eurotiomycetes</taxon>
        <taxon>Eurotiomycetidae</taxon>
        <taxon>Eurotiales</taxon>
        <taxon>Aspergillaceae</taxon>
        <taxon>Penicillium</taxon>
    </lineage>
</organism>
<sequence length="200" mass="21934">MNSSRSSPSSPVEYLITGGHWNSEYQVAHNGTVLYHVENKSLSPDKPHLIFFAGNTTGGPVVGSADTGRFSSDVQITLGDPHFPKTITATKLHKKGMVSLRYIMELEVDREKRTFTWKRTELADSFGPTASLKLTDEANEMVAIFLPGGGRVQSDGVVKLYADLGESFKLMTLIAALALREKTRAQSTKPTADLRFPVAY</sequence>
<dbReference type="OrthoDB" id="3431997at2759"/>
<dbReference type="Proteomes" id="UP000019376">
    <property type="component" value="Unassembled WGS sequence"/>
</dbReference>
<dbReference type="HOGENOM" id="CLU_1366665_0_0_1"/>
<evidence type="ECO:0000313" key="1">
    <source>
        <dbReference type="EMBL" id="EPS26527.1"/>
    </source>
</evidence>
<dbReference type="AlphaFoldDB" id="S8AX81"/>
<dbReference type="PhylomeDB" id="S8AX81"/>
<protein>
    <submittedName>
        <fullName evidence="1">Uncharacterized protein</fullName>
    </submittedName>
</protein>
<reference evidence="1 2" key="1">
    <citation type="journal article" date="2013" name="PLoS ONE">
        <title>Genomic and secretomic analyses reveal unique features of the lignocellulolytic enzyme system of Penicillium decumbens.</title>
        <authorList>
            <person name="Liu G."/>
            <person name="Zhang L."/>
            <person name="Wei X."/>
            <person name="Zou G."/>
            <person name="Qin Y."/>
            <person name="Ma L."/>
            <person name="Li J."/>
            <person name="Zheng H."/>
            <person name="Wang S."/>
            <person name="Wang C."/>
            <person name="Xun L."/>
            <person name="Zhao G.-P."/>
            <person name="Zhou Z."/>
            <person name="Qu Y."/>
        </authorList>
    </citation>
    <scope>NUCLEOTIDE SEQUENCE [LARGE SCALE GENOMIC DNA]</scope>
    <source>
        <strain evidence="2">114-2 / CGMCC 5302</strain>
    </source>
</reference>
<name>S8AX81_PENO1</name>
<evidence type="ECO:0000313" key="2">
    <source>
        <dbReference type="Proteomes" id="UP000019376"/>
    </source>
</evidence>